<dbReference type="InterPro" id="IPR057582">
    <property type="entry name" value="Phage_TTP_15"/>
</dbReference>
<name>A0A8S5USD8_9CAUD</name>
<evidence type="ECO:0000313" key="2">
    <source>
        <dbReference type="EMBL" id="DAF97417.1"/>
    </source>
</evidence>
<organism evidence="2">
    <name type="scientific">Myoviridae sp. ctijX18</name>
    <dbReference type="NCBI Taxonomy" id="2825154"/>
    <lineage>
        <taxon>Viruses</taxon>
        <taxon>Duplodnaviria</taxon>
        <taxon>Heunggongvirae</taxon>
        <taxon>Uroviricota</taxon>
        <taxon>Caudoviricetes</taxon>
    </lineage>
</organism>
<reference evidence="2" key="1">
    <citation type="journal article" date="2021" name="Proc. Natl. Acad. Sci. U.S.A.">
        <title>A Catalog of Tens of Thousands of Viruses from Human Metagenomes Reveals Hidden Associations with Chronic Diseases.</title>
        <authorList>
            <person name="Tisza M.J."/>
            <person name="Buck C.B."/>
        </authorList>
    </citation>
    <scope>NUCLEOTIDE SEQUENCE</scope>
    <source>
        <strain evidence="2">CtijX18</strain>
    </source>
</reference>
<keyword evidence="1" id="KW-1133">Transmembrane helix</keyword>
<sequence>MTIDIAQIGDSTFSINDILKDNYSGPIREMLDSLTKVKHGFTLSESMTNTFRGPNIVTNTPMLKPNTNLPGYVFTVRPDLNFSRANLKIDRKMSPLLTDNPNSIMRAIRCILSPQCMMPMHQAGFINRSGRMEYLTCPLVDKNYPFIAISDNNVKTLTGWPSGQLGVRSTPAGILKEVHLMADGPATYKGEFSLNMSLNSMKGNPLMYLYYYWILYIGMVYTQSYGLMPWPEYLSNGRMDYTTRIYRLIMDETKTYVTETAMTGYAIPRSIDIGPYFDYQADNYRPFIERTTEIEFACSGAEYLDEIIIKQFNRTVEIFQPLMGDKYRKQSLQKVDKKYQKIMNNKVYPWINPVSRELEWWCKPSDWKESSKLIQLADISTVF</sequence>
<keyword evidence="1" id="KW-0812">Transmembrane</keyword>
<accession>A0A8S5USD8</accession>
<protein>
    <recommendedName>
        <fullName evidence="3">Virion structural protein</fullName>
    </recommendedName>
</protein>
<evidence type="ECO:0008006" key="3">
    <source>
        <dbReference type="Google" id="ProtNLM"/>
    </source>
</evidence>
<dbReference type="Pfam" id="PF23971">
    <property type="entry name" value="Phage_TTP_15"/>
    <property type="match status" value="1"/>
</dbReference>
<evidence type="ECO:0000256" key="1">
    <source>
        <dbReference type="SAM" id="Phobius"/>
    </source>
</evidence>
<proteinExistence type="predicted"/>
<dbReference type="EMBL" id="BK016133">
    <property type="protein sequence ID" value="DAF97417.1"/>
    <property type="molecule type" value="Genomic_DNA"/>
</dbReference>
<keyword evidence="1" id="KW-0472">Membrane</keyword>
<feature type="transmembrane region" description="Helical" evidence="1">
    <location>
        <begin position="209"/>
        <end position="228"/>
    </location>
</feature>